<gene>
    <name evidence="2" type="ORF">A7U43_18550</name>
</gene>
<organism evidence="2 3">
    <name type="scientific">Mycobacterium adipatum</name>
    <dbReference type="NCBI Taxonomy" id="1682113"/>
    <lineage>
        <taxon>Bacteria</taxon>
        <taxon>Bacillati</taxon>
        <taxon>Actinomycetota</taxon>
        <taxon>Actinomycetes</taxon>
        <taxon>Mycobacteriales</taxon>
        <taxon>Mycobacteriaceae</taxon>
        <taxon>Mycobacterium</taxon>
    </lineage>
</organism>
<dbReference type="AlphaFoldDB" id="A0A172UQI8"/>
<feature type="transmembrane region" description="Helical" evidence="1">
    <location>
        <begin position="40"/>
        <end position="63"/>
    </location>
</feature>
<keyword evidence="1" id="KW-0812">Transmembrane</keyword>
<name>A0A172UQI8_9MYCO</name>
<reference evidence="2 3" key="1">
    <citation type="submission" date="2016-05" db="EMBL/GenBank/DDBJ databases">
        <title>Complete genome sequence of a phthalic acid esters degrading Mycobacterium sp. YC-RL4.</title>
        <authorList>
            <person name="Ren L."/>
            <person name="Fan S."/>
            <person name="Ruth N."/>
            <person name="Jia Y."/>
            <person name="Wang J."/>
            <person name="Qiao C."/>
        </authorList>
    </citation>
    <scope>NUCLEOTIDE SEQUENCE [LARGE SCALE GENOMIC DNA]</scope>
    <source>
        <strain evidence="2 3">YC-RL4</strain>
    </source>
</reference>
<feature type="transmembrane region" description="Helical" evidence="1">
    <location>
        <begin position="69"/>
        <end position="88"/>
    </location>
</feature>
<dbReference type="STRING" id="1682113.A7U43_18550"/>
<protein>
    <submittedName>
        <fullName evidence="2">Uncharacterized protein</fullName>
    </submittedName>
</protein>
<keyword evidence="1" id="KW-0472">Membrane</keyword>
<keyword evidence="3" id="KW-1185">Reference proteome</keyword>
<dbReference type="OrthoDB" id="8896802at2"/>
<sequence>MADTDLIERYQQFRTQRFLKREQVWAHSLPGWRTRRRRRVLVVALLVTFAVMFGVGVLCAFGVPWAPLVWLPATLVFLPVWIALQIVSSRRGDAPVQALDEFEIAQRNSARSIGLTITQNLMMIPVCYLIFGSVITGGTDTDMAYAGGLLTLTVLLIGGCSPAMILGWTRPDNEPDDV</sequence>
<feature type="transmembrane region" description="Helical" evidence="1">
    <location>
        <begin position="143"/>
        <end position="166"/>
    </location>
</feature>
<evidence type="ECO:0000256" key="1">
    <source>
        <dbReference type="SAM" id="Phobius"/>
    </source>
</evidence>
<proteinExistence type="predicted"/>
<evidence type="ECO:0000313" key="2">
    <source>
        <dbReference type="EMBL" id="ANE81024.1"/>
    </source>
</evidence>
<evidence type="ECO:0000313" key="3">
    <source>
        <dbReference type="Proteomes" id="UP000077143"/>
    </source>
</evidence>
<dbReference type="RefSeq" id="WP_067998256.1">
    <property type="nucleotide sequence ID" value="NZ_CP015596.1"/>
</dbReference>
<dbReference type="EMBL" id="CP015596">
    <property type="protein sequence ID" value="ANE81024.1"/>
    <property type="molecule type" value="Genomic_DNA"/>
</dbReference>
<feature type="transmembrane region" description="Helical" evidence="1">
    <location>
        <begin position="109"/>
        <end position="131"/>
    </location>
</feature>
<accession>A0A172UQI8</accession>
<dbReference type="Proteomes" id="UP000077143">
    <property type="component" value="Chromosome"/>
</dbReference>
<keyword evidence="1" id="KW-1133">Transmembrane helix</keyword>
<dbReference type="KEGG" id="madi:A7U43_18550"/>